<evidence type="ECO:0000256" key="1">
    <source>
        <dbReference type="ARBA" id="ARBA00004138"/>
    </source>
</evidence>
<dbReference type="GO" id="GO:0007018">
    <property type="term" value="P:microtubule-based movement"/>
    <property type="evidence" value="ECO:0007669"/>
    <property type="project" value="InterPro"/>
</dbReference>
<evidence type="ECO:0000259" key="14">
    <source>
        <dbReference type="PROSITE" id="PS50067"/>
    </source>
</evidence>
<gene>
    <name evidence="15" type="ORF">chiPu_0004057</name>
</gene>
<dbReference type="PANTHER" id="PTHR47969:SF8">
    <property type="entry name" value="KINESIN FAMILY MEMBER 7"/>
    <property type="match status" value="1"/>
</dbReference>
<dbReference type="PROSITE" id="PS00411">
    <property type="entry name" value="KINESIN_MOTOR_1"/>
    <property type="match status" value="1"/>
</dbReference>
<comment type="caution">
    <text evidence="15">The sequence shown here is derived from an EMBL/GenBank/DDBJ whole genome shotgun (WGS) entry which is preliminary data.</text>
</comment>
<keyword evidence="10" id="KW-0966">Cell projection</keyword>
<comment type="subcellular location">
    <subcellularLocation>
        <location evidence="1">Cell projection</location>
        <location evidence="1">Cilium</location>
    </subcellularLocation>
    <subcellularLocation>
        <location evidence="2">Cytoplasm</location>
        <location evidence="2">Cytoskeleton</location>
    </subcellularLocation>
</comment>
<feature type="compositionally biased region" description="Basic and acidic residues" evidence="13">
    <location>
        <begin position="473"/>
        <end position="482"/>
    </location>
</feature>
<dbReference type="SMART" id="SM00129">
    <property type="entry name" value="KISc"/>
    <property type="match status" value="1"/>
</dbReference>
<evidence type="ECO:0000256" key="4">
    <source>
        <dbReference type="ARBA" id="ARBA00022741"/>
    </source>
</evidence>
<dbReference type="InterPro" id="IPR027640">
    <property type="entry name" value="Kinesin-like_fam"/>
</dbReference>
<dbReference type="PRINTS" id="PR00380">
    <property type="entry name" value="KINESINHEAVY"/>
</dbReference>
<evidence type="ECO:0000256" key="13">
    <source>
        <dbReference type="SAM" id="MobiDB-lite"/>
    </source>
</evidence>
<dbReference type="GO" id="GO:0007052">
    <property type="term" value="P:mitotic spindle organization"/>
    <property type="evidence" value="ECO:0007669"/>
    <property type="project" value="TreeGrafter"/>
</dbReference>
<feature type="region of interest" description="Disordered" evidence="13">
    <location>
        <begin position="459"/>
        <end position="493"/>
    </location>
</feature>
<dbReference type="InterPro" id="IPR027417">
    <property type="entry name" value="P-loop_NTPase"/>
</dbReference>
<dbReference type="GO" id="GO:0005524">
    <property type="term" value="F:ATP binding"/>
    <property type="evidence" value="ECO:0007669"/>
    <property type="project" value="UniProtKB-UniRule"/>
</dbReference>
<dbReference type="Proteomes" id="UP000287033">
    <property type="component" value="Unassembled WGS sequence"/>
</dbReference>
<feature type="binding site" evidence="11">
    <location>
        <begin position="94"/>
        <end position="101"/>
    </location>
    <ligand>
        <name>ATP</name>
        <dbReference type="ChEBI" id="CHEBI:30616"/>
    </ligand>
</feature>
<name>A0A401S5I3_CHIPU</name>
<feature type="region of interest" description="Disordered" evidence="13">
    <location>
        <begin position="690"/>
        <end position="724"/>
    </location>
</feature>
<dbReference type="SUPFAM" id="SSF52540">
    <property type="entry name" value="P-loop containing nucleoside triphosphate hydrolases"/>
    <property type="match status" value="1"/>
</dbReference>
<dbReference type="InterPro" id="IPR019821">
    <property type="entry name" value="Kinesin_motor_CS"/>
</dbReference>
<dbReference type="CDD" id="cd01372">
    <property type="entry name" value="KISc_KIF4"/>
    <property type="match status" value="1"/>
</dbReference>
<dbReference type="GO" id="GO:0005929">
    <property type="term" value="C:cilium"/>
    <property type="evidence" value="ECO:0007669"/>
    <property type="project" value="UniProtKB-SubCell"/>
</dbReference>
<evidence type="ECO:0000256" key="8">
    <source>
        <dbReference type="ARBA" id="ARBA00023175"/>
    </source>
</evidence>
<dbReference type="GO" id="GO:0005875">
    <property type="term" value="C:microtubule associated complex"/>
    <property type="evidence" value="ECO:0007669"/>
    <property type="project" value="TreeGrafter"/>
</dbReference>
<keyword evidence="16" id="KW-1185">Reference proteome</keyword>
<dbReference type="Pfam" id="PF00225">
    <property type="entry name" value="Kinesin"/>
    <property type="match status" value="1"/>
</dbReference>
<dbReference type="GO" id="GO:0003777">
    <property type="term" value="F:microtubule motor activity"/>
    <property type="evidence" value="ECO:0007669"/>
    <property type="project" value="InterPro"/>
</dbReference>
<feature type="coiled-coil region" evidence="12">
    <location>
        <begin position="961"/>
        <end position="1073"/>
    </location>
</feature>
<dbReference type="GO" id="GO:0008017">
    <property type="term" value="F:microtubule binding"/>
    <property type="evidence" value="ECO:0007669"/>
    <property type="project" value="InterPro"/>
</dbReference>
<evidence type="ECO:0000256" key="11">
    <source>
        <dbReference type="PROSITE-ProRule" id="PRU00283"/>
    </source>
</evidence>
<keyword evidence="3" id="KW-0963">Cytoplasm</keyword>
<comment type="similarity">
    <text evidence="11">Belongs to the TRAFAC class myosin-kinesin ATPase superfamily. Kinesin family.</text>
</comment>
<evidence type="ECO:0000256" key="7">
    <source>
        <dbReference type="ARBA" id="ARBA00023069"/>
    </source>
</evidence>
<dbReference type="PANTHER" id="PTHR47969">
    <property type="entry name" value="CHROMOSOME-ASSOCIATED KINESIN KIF4A-RELATED"/>
    <property type="match status" value="1"/>
</dbReference>
<keyword evidence="7" id="KW-0969">Cilium</keyword>
<sequence length="1408" mass="161598">MAPKPSGSAKAEETPVRVAVRIRPLLPKEILHGHQSCVHVDLNTQQITLGNNRHFQFDRIFDQTASQDEVYNNCVEPLVEAFFEGFNATVFAYGQTGSGKTYTIGETYISSVTDDDQGIIPHALAEIFKLIDENDAVDHTIKVSYLEVYKEEFRDLLEVETASKDIRTREDDKGNTVLCGVKECEVEGLDEALSLLEIGNTAKHTGTTQVNMHSSRSHTVFTITMEQRRGLGRTTRLAATPGDLLHPTHVITSKFHFVDLAGSERIVKTGNTGERLKESIQINSGLLALGNVISALGDPRRKSSHIPYRDSKITRILKDSLGGNAKTLMIACISPSSFNFDENLNCLNYAKRTQNIKNQAVINFKKDLDRTSELQLQIKTLHEAMEHNQQVSPNKCFRQLPEKYMARLHAESSHYRTCTDTAYRIFMELQGDRNLTVDQVLKVKEWIATVEEMRSELSTASGLDSGIECNSTDEPKTRRVSKEQGPSEVGPDLGQEQKQLVPKLQAKVQQLEEENRDFLAALEDAMERFKQQNETLLDQEDQIVELQSRLKLVGGNQSAVLVDEVLESLQLADLSCRPHTAPHLCRLNVPHSSRILNDETGRTHSKKMSANASSTEHASIAFHSHSQCLQQSMEDRHSVFYRDCNKDGGSTVLRSDEEEDDFCGSLGKTRYQINRTWTKREMPGMISTVKSRNNLNQLRDSDSSSLQSEVTKSPHRRCDQDGAHSLPFSEFKEVSPVYHPKMNNSEWRLVQAQHKMRELAINIRMKEELIKELIKTGRDAQAMNKQYFQKIQGLEQEAEQARAELTEAQKQLQDFEEKEPRDPVERAKLQEYHKKIVAAQSKVQVLRQKKRDTEQLVSLSSQSERRIHEMERNVQLMKQQQALLQKKLKEEMDQKRRLETEMQKGKHRVKELEIKHKQQQQILKIKTEEIAAFQRKRRSGSNGSVISLEEQQKIEEQKRWLDTEIEKVLEQRKALDDLEEELNKREIIVEKKEALLQEKNGLESKRLRSSQALSNDIVRVSSRIESLEKELSEKNGQLRNGSACDQQEIREEISNLRHEKDQMMKQRTELDEKLRMGNLLSAEEERILFQLDEAIEALDAAIEYKNETITRRQRVLRASASMLSQCEMNLMAKLSYLSASETRALLCKYFDKVVTLREEERKMQLAFMELEMRAEEQQKLVYWLEAAVERQRLETDRRLTVQQKEHEQKLQLLLQHCRGQMDEGIAGSQRQYEGWIQMLEKELVWYKRANHELNTKLRELSSYLVNQPAEQNKYVGKTPVTVDRIPARPGREENGNNILPEQMSVLSATLEHIPKPKEELRDLVHAPLPPTWRRSSLPTEDQPGLDELRLRDSVEHSCHRVVQPAEGAMHWSITPVQKSQKTFRQASLSSNISHLNSGIIDVRKNPVG</sequence>
<dbReference type="GO" id="GO:0051231">
    <property type="term" value="P:spindle elongation"/>
    <property type="evidence" value="ECO:0007669"/>
    <property type="project" value="TreeGrafter"/>
</dbReference>
<dbReference type="Pfam" id="PF25764">
    <property type="entry name" value="KIF21A_4th"/>
    <property type="match status" value="1"/>
</dbReference>
<evidence type="ECO:0000313" key="15">
    <source>
        <dbReference type="EMBL" id="GCC25646.1"/>
    </source>
</evidence>
<accession>A0A401S5I3</accession>
<evidence type="ECO:0000256" key="6">
    <source>
        <dbReference type="ARBA" id="ARBA00023054"/>
    </source>
</evidence>
<evidence type="ECO:0000256" key="9">
    <source>
        <dbReference type="ARBA" id="ARBA00023212"/>
    </source>
</evidence>
<feature type="compositionally biased region" description="Low complexity" evidence="13">
    <location>
        <begin position="693"/>
        <end position="708"/>
    </location>
</feature>
<dbReference type="STRING" id="137246.A0A401S5I3"/>
<dbReference type="EMBL" id="BEZZ01000093">
    <property type="protein sequence ID" value="GCC25646.1"/>
    <property type="molecule type" value="Genomic_DNA"/>
</dbReference>
<feature type="coiled-coil region" evidence="12">
    <location>
        <begin position="494"/>
        <end position="549"/>
    </location>
</feature>
<evidence type="ECO:0000313" key="16">
    <source>
        <dbReference type="Proteomes" id="UP000287033"/>
    </source>
</evidence>
<dbReference type="PROSITE" id="PS50067">
    <property type="entry name" value="KINESIN_MOTOR_2"/>
    <property type="match status" value="1"/>
</dbReference>
<dbReference type="Gene3D" id="3.40.850.10">
    <property type="entry name" value="Kinesin motor domain"/>
    <property type="match status" value="1"/>
</dbReference>
<proteinExistence type="inferred from homology"/>
<keyword evidence="6 12" id="KW-0175">Coiled coil</keyword>
<keyword evidence="4 11" id="KW-0547">Nucleotide-binding</keyword>
<dbReference type="OMA" id="WLYPLTE"/>
<dbReference type="OrthoDB" id="3176171at2759"/>
<organism evidence="15 16">
    <name type="scientific">Chiloscyllium punctatum</name>
    <name type="common">Brownbanded bambooshark</name>
    <name type="synonym">Hemiscyllium punctatum</name>
    <dbReference type="NCBI Taxonomy" id="137246"/>
    <lineage>
        <taxon>Eukaryota</taxon>
        <taxon>Metazoa</taxon>
        <taxon>Chordata</taxon>
        <taxon>Craniata</taxon>
        <taxon>Vertebrata</taxon>
        <taxon>Chondrichthyes</taxon>
        <taxon>Elasmobranchii</taxon>
        <taxon>Galeomorphii</taxon>
        <taxon>Galeoidea</taxon>
        <taxon>Orectolobiformes</taxon>
        <taxon>Hemiscylliidae</taxon>
        <taxon>Chiloscyllium</taxon>
    </lineage>
</organism>
<dbReference type="FunFam" id="3.40.850.10:FF:000025">
    <property type="entry name" value="kinesin-like protein KIF27 isoform X1"/>
    <property type="match status" value="1"/>
</dbReference>
<dbReference type="InterPro" id="IPR036961">
    <property type="entry name" value="Kinesin_motor_dom_sf"/>
</dbReference>
<feature type="compositionally biased region" description="Polar residues" evidence="13">
    <location>
        <begin position="459"/>
        <end position="472"/>
    </location>
</feature>
<feature type="coiled-coil region" evidence="12">
    <location>
        <begin position="749"/>
        <end position="929"/>
    </location>
</feature>
<evidence type="ECO:0000256" key="5">
    <source>
        <dbReference type="ARBA" id="ARBA00022840"/>
    </source>
</evidence>
<dbReference type="InterPro" id="IPR001752">
    <property type="entry name" value="Kinesin_motor_dom"/>
</dbReference>
<evidence type="ECO:0000256" key="10">
    <source>
        <dbReference type="ARBA" id="ARBA00023273"/>
    </source>
</evidence>
<evidence type="ECO:0000256" key="12">
    <source>
        <dbReference type="SAM" id="Coils"/>
    </source>
</evidence>
<keyword evidence="9" id="KW-0206">Cytoskeleton</keyword>
<protein>
    <recommendedName>
        <fullName evidence="14">Kinesin motor domain-containing protein</fullName>
    </recommendedName>
</protein>
<keyword evidence="8 11" id="KW-0505">Motor protein</keyword>
<feature type="domain" description="Kinesin motor" evidence="14">
    <location>
        <begin position="15"/>
        <end position="356"/>
    </location>
</feature>
<reference evidence="15 16" key="1">
    <citation type="journal article" date="2018" name="Nat. Ecol. Evol.">
        <title>Shark genomes provide insights into elasmobranch evolution and the origin of vertebrates.</title>
        <authorList>
            <person name="Hara Y"/>
            <person name="Yamaguchi K"/>
            <person name="Onimaru K"/>
            <person name="Kadota M"/>
            <person name="Koyanagi M"/>
            <person name="Keeley SD"/>
            <person name="Tatsumi K"/>
            <person name="Tanaka K"/>
            <person name="Motone F"/>
            <person name="Kageyama Y"/>
            <person name="Nozu R"/>
            <person name="Adachi N"/>
            <person name="Nishimura O"/>
            <person name="Nakagawa R"/>
            <person name="Tanegashima C"/>
            <person name="Kiyatake I"/>
            <person name="Matsumoto R"/>
            <person name="Murakumo K"/>
            <person name="Nishida K"/>
            <person name="Terakita A"/>
            <person name="Kuratani S"/>
            <person name="Sato K"/>
            <person name="Hyodo S Kuraku.S."/>
        </authorList>
    </citation>
    <scope>NUCLEOTIDE SEQUENCE [LARGE SCALE GENOMIC DNA]</scope>
</reference>
<keyword evidence="5 11" id="KW-0067">ATP-binding</keyword>
<evidence type="ECO:0000256" key="3">
    <source>
        <dbReference type="ARBA" id="ARBA00022490"/>
    </source>
</evidence>
<evidence type="ECO:0000256" key="2">
    <source>
        <dbReference type="ARBA" id="ARBA00004245"/>
    </source>
</evidence>